<evidence type="ECO:0000256" key="2">
    <source>
        <dbReference type="SAM" id="MobiDB-lite"/>
    </source>
</evidence>
<dbReference type="GO" id="GO:0015627">
    <property type="term" value="C:type II protein secretion system complex"/>
    <property type="evidence" value="ECO:0007669"/>
    <property type="project" value="InterPro"/>
</dbReference>
<dbReference type="Gene3D" id="3.30.700.10">
    <property type="entry name" value="Glycoprotein, Type 4 Pilin"/>
    <property type="match status" value="1"/>
</dbReference>
<organism evidence="4 5">
    <name type="scientific">Ramlibacter cellulosilyticus</name>
    <dbReference type="NCBI Taxonomy" id="2764187"/>
    <lineage>
        <taxon>Bacteria</taxon>
        <taxon>Pseudomonadati</taxon>
        <taxon>Pseudomonadota</taxon>
        <taxon>Betaproteobacteria</taxon>
        <taxon>Burkholderiales</taxon>
        <taxon>Comamonadaceae</taxon>
        <taxon>Ramlibacter</taxon>
    </lineage>
</organism>
<dbReference type="PROSITE" id="PS00409">
    <property type="entry name" value="PROKAR_NTER_METHYL"/>
    <property type="match status" value="1"/>
</dbReference>
<evidence type="ECO:0000313" key="4">
    <source>
        <dbReference type="EMBL" id="MBC5784454.1"/>
    </source>
</evidence>
<accession>A0A923MTQ1</accession>
<dbReference type="InterPro" id="IPR012902">
    <property type="entry name" value="N_methyl_site"/>
</dbReference>
<name>A0A923MTQ1_9BURK</name>
<proteinExistence type="predicted"/>
<dbReference type="PRINTS" id="PR00813">
    <property type="entry name" value="BCTERIALGSPG"/>
</dbReference>
<gene>
    <name evidence="4" type="ORF">H8N03_16015</name>
</gene>
<dbReference type="AlphaFoldDB" id="A0A923MTQ1"/>
<feature type="transmembrane region" description="Helical" evidence="3">
    <location>
        <begin position="6"/>
        <end position="27"/>
    </location>
</feature>
<dbReference type="PANTHER" id="PTHR30093:SF47">
    <property type="entry name" value="TYPE IV PILUS NON-CORE MINOR PILIN PILE"/>
    <property type="match status" value="1"/>
</dbReference>
<dbReference type="Proteomes" id="UP000608513">
    <property type="component" value="Unassembled WGS sequence"/>
</dbReference>
<dbReference type="InterPro" id="IPR045584">
    <property type="entry name" value="Pilin-like"/>
</dbReference>
<keyword evidence="3" id="KW-0812">Transmembrane</keyword>
<dbReference type="NCBIfam" id="TIGR02532">
    <property type="entry name" value="IV_pilin_GFxxxE"/>
    <property type="match status" value="1"/>
</dbReference>
<reference evidence="4" key="1">
    <citation type="submission" date="2020-08" db="EMBL/GenBank/DDBJ databases">
        <title>Ramlibacter sp. USB13 16S ribosomal RNA gene genome sequencing and assembly.</title>
        <authorList>
            <person name="Kang M."/>
        </authorList>
    </citation>
    <scope>NUCLEOTIDE SEQUENCE</scope>
    <source>
        <strain evidence="4">USB13</strain>
    </source>
</reference>
<protein>
    <submittedName>
        <fullName evidence="4">Type II secretion system protein</fullName>
    </submittedName>
</protein>
<keyword evidence="1" id="KW-0488">Methylation</keyword>
<dbReference type="SUPFAM" id="SSF54523">
    <property type="entry name" value="Pili subunits"/>
    <property type="match status" value="1"/>
</dbReference>
<evidence type="ECO:0000313" key="5">
    <source>
        <dbReference type="Proteomes" id="UP000608513"/>
    </source>
</evidence>
<dbReference type="PANTHER" id="PTHR30093">
    <property type="entry name" value="GENERAL SECRETION PATHWAY PROTEIN G"/>
    <property type="match status" value="1"/>
</dbReference>
<keyword evidence="5" id="KW-1185">Reference proteome</keyword>
<feature type="region of interest" description="Disordered" evidence="2">
    <location>
        <begin position="101"/>
        <end position="125"/>
    </location>
</feature>
<evidence type="ECO:0000256" key="1">
    <source>
        <dbReference type="ARBA" id="ARBA00022481"/>
    </source>
</evidence>
<dbReference type="RefSeq" id="WP_187077195.1">
    <property type="nucleotide sequence ID" value="NZ_JACORT010000006.1"/>
</dbReference>
<dbReference type="Pfam" id="PF07963">
    <property type="entry name" value="N_methyl"/>
    <property type="match status" value="1"/>
</dbReference>
<dbReference type="EMBL" id="JACORT010000006">
    <property type="protein sequence ID" value="MBC5784454.1"/>
    <property type="molecule type" value="Genomic_DNA"/>
</dbReference>
<dbReference type="GO" id="GO:0015628">
    <property type="term" value="P:protein secretion by the type II secretion system"/>
    <property type="evidence" value="ECO:0007669"/>
    <property type="project" value="InterPro"/>
</dbReference>
<dbReference type="InterPro" id="IPR000983">
    <property type="entry name" value="Bac_GSPG_pilin"/>
</dbReference>
<comment type="caution">
    <text evidence="4">The sequence shown here is derived from an EMBL/GenBank/DDBJ whole genome shotgun (WGS) entry which is preliminary data.</text>
</comment>
<evidence type="ECO:0000256" key="3">
    <source>
        <dbReference type="SAM" id="Phobius"/>
    </source>
</evidence>
<keyword evidence="3" id="KW-1133">Transmembrane helix</keyword>
<sequence length="125" mass="13463">MKAKGFTLVELLVVMAIMAVLLTVALPRYFNSVERSREVALQQSLNVVRDAIDKYYGDRGKYPESLSDLVQARYLRSLPVDPVTGTGDTWVIVPPPAGSPGGGGMYDLRSGAPGKTADGKSFSEL</sequence>
<keyword evidence="3" id="KW-0472">Membrane</keyword>